<evidence type="ECO:0000313" key="1">
    <source>
        <dbReference type="EMBL" id="MCV3214523.1"/>
    </source>
</evidence>
<name>A0ABT3AZG7_9CYAN</name>
<accession>A0ABT3AZG7</accession>
<dbReference type="EMBL" id="JAOWRF010000197">
    <property type="protein sequence ID" value="MCV3214523.1"/>
    <property type="molecule type" value="Genomic_DNA"/>
</dbReference>
<organism evidence="1 2">
    <name type="scientific">Plectonema radiosum NIES-515</name>
    <dbReference type="NCBI Taxonomy" id="2986073"/>
    <lineage>
        <taxon>Bacteria</taxon>
        <taxon>Bacillati</taxon>
        <taxon>Cyanobacteriota</taxon>
        <taxon>Cyanophyceae</taxon>
        <taxon>Oscillatoriophycideae</taxon>
        <taxon>Oscillatoriales</taxon>
        <taxon>Microcoleaceae</taxon>
        <taxon>Plectonema</taxon>
    </lineage>
</organism>
<dbReference type="Proteomes" id="UP001526143">
    <property type="component" value="Unassembled WGS sequence"/>
</dbReference>
<sequence>MNNAIDIENQVFPVEEYPLPRRLSDFDDSLSARNYLIELPQRMALNCGENTDLRDMKAAVDNTALLSECFKKLAKLPLPKWIALREKYGEQKNRQD</sequence>
<dbReference type="RefSeq" id="WP_263746105.1">
    <property type="nucleotide sequence ID" value="NZ_JAOWRF010000197.1"/>
</dbReference>
<protein>
    <submittedName>
        <fullName evidence="1">Uncharacterized protein</fullName>
    </submittedName>
</protein>
<gene>
    <name evidence="1" type="ORF">OGM63_13540</name>
</gene>
<evidence type="ECO:0000313" key="2">
    <source>
        <dbReference type="Proteomes" id="UP001526143"/>
    </source>
</evidence>
<comment type="caution">
    <text evidence="1">The sequence shown here is derived from an EMBL/GenBank/DDBJ whole genome shotgun (WGS) entry which is preliminary data.</text>
</comment>
<proteinExistence type="predicted"/>
<reference evidence="1 2" key="1">
    <citation type="submission" date="2022-10" db="EMBL/GenBank/DDBJ databases">
        <title>Identification of biosynthetic pathway for the production of the potent trypsin inhibitor radiosumin.</title>
        <authorList>
            <person name="Fewer D.P."/>
            <person name="Delbaje E."/>
            <person name="Ouyang X."/>
            <person name="Agostino P.D."/>
            <person name="Wahlsten M."/>
            <person name="Jokela J."/>
            <person name="Permi P."/>
            <person name="Haapaniemi E."/>
            <person name="Koistinen H."/>
        </authorList>
    </citation>
    <scope>NUCLEOTIDE SEQUENCE [LARGE SCALE GENOMIC DNA]</scope>
    <source>
        <strain evidence="1 2">NIES-515</strain>
    </source>
</reference>
<keyword evidence="2" id="KW-1185">Reference proteome</keyword>